<sequence length="277" mass="30884">MADTMEWTGRTVEAALEAAAADLGCAPASLEYTVLEQPSRGFLGLIGRKDARIRVRDIDGAAVAETKAADPSADMAELETRLEEEVEETQVDAPDQAASAKAAKAKAAVSLLEQEKRARKFLEDVFAAMKIEVELQRSETEEGILFQIEGESLGILIGKHGQTLDALQYLTNLAANRGVASERLHVQLDIEGYRARREETLTRLAGHLAEKACRIGQEIHLEPMNRHERKIIHMALQDSRKVSTYSAGDEPRRYVVIVPRRRRRAENSRRSRENEDN</sequence>
<comment type="function">
    <text evidence="6">A probable RNA chaperone. Forms a complex with KhpA which binds to cellular RNA and controls its expression. Plays a role in peptidoglycan (PG) homeostasis and cell length regulation.</text>
</comment>
<dbReference type="CDD" id="cd02644">
    <property type="entry name" value="R3H_jag"/>
    <property type="match status" value="1"/>
</dbReference>
<dbReference type="InterPro" id="IPR001374">
    <property type="entry name" value="R3H_dom"/>
</dbReference>
<dbReference type="InterPro" id="IPR038008">
    <property type="entry name" value="Jag_KH"/>
</dbReference>
<reference evidence="8 9" key="1">
    <citation type="submission" date="2018-08" db="EMBL/GenBank/DDBJ databases">
        <title>A genome reference for cultivated species of the human gut microbiota.</title>
        <authorList>
            <person name="Zou Y."/>
            <person name="Xue W."/>
            <person name="Luo G."/>
        </authorList>
    </citation>
    <scope>NUCLEOTIDE SEQUENCE [LARGE SCALE GENOMIC DNA]</scope>
    <source>
        <strain evidence="8 9">AM25-21AC</strain>
    </source>
</reference>
<dbReference type="GO" id="GO:0005737">
    <property type="term" value="C:cytoplasm"/>
    <property type="evidence" value="ECO:0007669"/>
    <property type="project" value="UniProtKB-SubCell"/>
</dbReference>
<dbReference type="RefSeq" id="WP_118175965.1">
    <property type="nucleotide sequence ID" value="NZ_JAQEAO010000002.1"/>
</dbReference>
<dbReference type="SMART" id="SM01245">
    <property type="entry name" value="Jag_N"/>
    <property type="match status" value="1"/>
</dbReference>
<evidence type="ECO:0000256" key="6">
    <source>
        <dbReference type="HAMAP-Rule" id="MF_00867"/>
    </source>
</evidence>
<keyword evidence="2 6" id="KW-0694">RNA-binding</keyword>
<evidence type="ECO:0000313" key="8">
    <source>
        <dbReference type="EMBL" id="RHF51775.1"/>
    </source>
</evidence>
<evidence type="ECO:0000259" key="7">
    <source>
        <dbReference type="PROSITE" id="PS51061"/>
    </source>
</evidence>
<protein>
    <recommendedName>
        <fullName evidence="6">RNA-binding protein KhpB</fullName>
    </recommendedName>
    <alternativeName>
        <fullName evidence="6">RNA-binding protein EloR</fullName>
    </alternativeName>
</protein>
<dbReference type="EMBL" id="QRHE01000005">
    <property type="protein sequence ID" value="RHF51775.1"/>
    <property type="molecule type" value="Genomic_DNA"/>
</dbReference>
<dbReference type="Pfam" id="PF01424">
    <property type="entry name" value="R3H"/>
    <property type="match status" value="1"/>
</dbReference>
<feature type="domain" description="R3H" evidence="7">
    <location>
        <begin position="195"/>
        <end position="261"/>
    </location>
</feature>
<feature type="region of interest" description="Jag_N domain" evidence="6">
    <location>
        <begin position="6"/>
        <end position="56"/>
    </location>
</feature>
<evidence type="ECO:0000256" key="4">
    <source>
        <dbReference type="ARBA" id="ARBA00023186"/>
    </source>
</evidence>
<keyword evidence="4 6" id="KW-0143">Chaperone</keyword>
<dbReference type="SMART" id="SM00393">
    <property type="entry name" value="R3H"/>
    <property type="match status" value="1"/>
</dbReference>
<dbReference type="Gene3D" id="3.30.300.20">
    <property type="match status" value="1"/>
</dbReference>
<dbReference type="CDD" id="cd02414">
    <property type="entry name" value="KH-II_Jag"/>
    <property type="match status" value="1"/>
</dbReference>
<dbReference type="PANTHER" id="PTHR35800:SF1">
    <property type="entry name" value="RNA-BINDING PROTEIN KHPB"/>
    <property type="match status" value="1"/>
</dbReference>
<comment type="domain">
    <text evidence="6">Has an N-terminal Jag-N domain and 2 RNA-binding domains (KH and R3H).</text>
</comment>
<proteinExistence type="inferred from homology"/>
<dbReference type="GO" id="GO:0071555">
    <property type="term" value="P:cell wall organization"/>
    <property type="evidence" value="ECO:0007669"/>
    <property type="project" value="UniProtKB-KW"/>
</dbReference>
<name>A0A414NWZ8_9FIRM</name>
<dbReference type="SUPFAM" id="SSF82708">
    <property type="entry name" value="R3H domain"/>
    <property type="match status" value="1"/>
</dbReference>
<dbReference type="InterPro" id="IPR034079">
    <property type="entry name" value="R3H_KhpB"/>
</dbReference>
<evidence type="ECO:0000256" key="2">
    <source>
        <dbReference type="ARBA" id="ARBA00022884"/>
    </source>
</evidence>
<keyword evidence="3 6" id="KW-0133">Cell shape</keyword>
<comment type="similarity">
    <text evidence="6">Belongs to the KhpB RNA-binding protein family.</text>
</comment>
<dbReference type="Gene3D" id="3.30.30.80">
    <property type="entry name" value="probable RNA-binding protein from clostridium symbiosum atcc 14940"/>
    <property type="match status" value="1"/>
</dbReference>
<dbReference type="InterPro" id="IPR015946">
    <property type="entry name" value="KH_dom-like_a/b"/>
</dbReference>
<evidence type="ECO:0000256" key="3">
    <source>
        <dbReference type="ARBA" id="ARBA00022960"/>
    </source>
</evidence>
<dbReference type="InterPro" id="IPR036867">
    <property type="entry name" value="R3H_dom_sf"/>
</dbReference>
<dbReference type="HAMAP" id="MF_00867">
    <property type="entry name" value="KhpB"/>
    <property type="match status" value="1"/>
</dbReference>
<dbReference type="GO" id="GO:0008360">
    <property type="term" value="P:regulation of cell shape"/>
    <property type="evidence" value="ECO:0007669"/>
    <property type="project" value="UniProtKB-KW"/>
</dbReference>
<dbReference type="InterPro" id="IPR032782">
    <property type="entry name" value="KhpB_N"/>
</dbReference>
<evidence type="ECO:0000256" key="5">
    <source>
        <dbReference type="ARBA" id="ARBA00023316"/>
    </source>
</evidence>
<dbReference type="Proteomes" id="UP000283442">
    <property type="component" value="Unassembled WGS sequence"/>
</dbReference>
<dbReference type="NCBIfam" id="NF041568">
    <property type="entry name" value="Jag_EloR"/>
    <property type="match status" value="1"/>
</dbReference>
<evidence type="ECO:0000256" key="1">
    <source>
        <dbReference type="ARBA" id="ARBA00022490"/>
    </source>
</evidence>
<evidence type="ECO:0000313" key="9">
    <source>
        <dbReference type="Proteomes" id="UP000283442"/>
    </source>
</evidence>
<comment type="subunit">
    <text evidence="6">Forms a complex with KhpA.</text>
</comment>
<comment type="subcellular location">
    <subcellularLocation>
        <location evidence="6">Cytoplasm</location>
    </subcellularLocation>
</comment>
<keyword evidence="1 6" id="KW-0963">Cytoplasm</keyword>
<dbReference type="AlphaFoldDB" id="A0A414NWZ8"/>
<accession>A0A414NWZ8</accession>
<dbReference type="GO" id="GO:0003723">
    <property type="term" value="F:RNA binding"/>
    <property type="evidence" value="ECO:0007669"/>
    <property type="project" value="UniProtKB-UniRule"/>
</dbReference>
<dbReference type="PROSITE" id="PS51061">
    <property type="entry name" value="R3H"/>
    <property type="match status" value="1"/>
</dbReference>
<organism evidence="8 9">
    <name type="scientific">Mitsuokella multacida</name>
    <dbReference type="NCBI Taxonomy" id="52226"/>
    <lineage>
        <taxon>Bacteria</taxon>
        <taxon>Bacillati</taxon>
        <taxon>Bacillota</taxon>
        <taxon>Negativicutes</taxon>
        <taxon>Selenomonadales</taxon>
        <taxon>Selenomonadaceae</taxon>
        <taxon>Mitsuokella</taxon>
    </lineage>
</organism>
<keyword evidence="5 6" id="KW-0961">Cell wall biogenesis/degradation</keyword>
<gene>
    <name evidence="6" type="primary">khpB</name>
    <name evidence="6" type="synonym">eloR</name>
    <name evidence="8" type="ORF">DW674_06005</name>
</gene>
<dbReference type="PANTHER" id="PTHR35800">
    <property type="entry name" value="PROTEIN JAG"/>
    <property type="match status" value="1"/>
</dbReference>
<dbReference type="InterPro" id="IPR039247">
    <property type="entry name" value="KhpB"/>
</dbReference>
<dbReference type="Pfam" id="PF13083">
    <property type="entry name" value="KH_KhpA-B"/>
    <property type="match status" value="1"/>
</dbReference>
<dbReference type="GO" id="GO:0009252">
    <property type="term" value="P:peptidoglycan biosynthetic process"/>
    <property type="evidence" value="ECO:0007669"/>
    <property type="project" value="UniProtKB-UniRule"/>
</dbReference>
<dbReference type="Gene3D" id="3.30.1370.50">
    <property type="entry name" value="R3H-like domain"/>
    <property type="match status" value="1"/>
</dbReference>
<dbReference type="InterPro" id="IPR038247">
    <property type="entry name" value="Jag_N_dom_sf"/>
</dbReference>
<comment type="caution">
    <text evidence="8">The sequence shown here is derived from an EMBL/GenBank/DDBJ whole genome shotgun (WGS) entry which is preliminary data.</text>
</comment>
<dbReference type="Pfam" id="PF14804">
    <property type="entry name" value="Jag_N"/>
    <property type="match status" value="1"/>
</dbReference>
<dbReference type="OrthoDB" id="9794483at2"/>